<dbReference type="InterPro" id="IPR011004">
    <property type="entry name" value="Trimer_LpxA-like_sf"/>
</dbReference>
<dbReference type="InterPro" id="IPR050179">
    <property type="entry name" value="Trans_hexapeptide_repeat"/>
</dbReference>
<keyword evidence="3" id="KW-0677">Repeat</keyword>
<reference evidence="7 8" key="1">
    <citation type="journal article" date="2016" name="Front. Microbiol.">
        <title>Genomic Resource of Rice Seed Associated Bacteria.</title>
        <authorList>
            <person name="Midha S."/>
            <person name="Bansal K."/>
            <person name="Sharma S."/>
            <person name="Kumar N."/>
            <person name="Patil P.P."/>
            <person name="Chaudhry V."/>
            <person name="Patil P.B."/>
        </authorList>
    </citation>
    <scope>NUCLEOTIDE SEQUENCE [LARGE SCALE GENOMIC DNA]</scope>
    <source>
        <strain evidence="7 8">NS334</strain>
    </source>
</reference>
<evidence type="ECO:0000313" key="8">
    <source>
        <dbReference type="Proteomes" id="UP000074310"/>
    </source>
</evidence>
<dbReference type="PATRIC" id="fig|869719.3.peg.1649"/>
<dbReference type="Pfam" id="PF00132">
    <property type="entry name" value="Hexapep"/>
    <property type="match status" value="1"/>
</dbReference>
<dbReference type="PANTHER" id="PTHR43300:SF7">
    <property type="entry name" value="UDP-N-ACETYLBACILLOSAMINE N-ACETYLTRANSFERASE"/>
    <property type="match status" value="1"/>
</dbReference>
<accession>A0A147I2P5</accession>
<feature type="binding site" evidence="6">
    <location>
        <position position="74"/>
    </location>
    <ligand>
        <name>substrate</name>
    </ligand>
</feature>
<proteinExistence type="inferred from homology"/>
<dbReference type="InterPro" id="IPR018357">
    <property type="entry name" value="Hexapep_transf_CS"/>
</dbReference>
<dbReference type="Proteomes" id="UP000074310">
    <property type="component" value="Unassembled WGS sequence"/>
</dbReference>
<dbReference type="GO" id="GO:0016746">
    <property type="term" value="F:acyltransferase activity"/>
    <property type="evidence" value="ECO:0007669"/>
    <property type="project" value="UniProtKB-KW"/>
</dbReference>
<keyword evidence="8" id="KW-1185">Reference proteome</keyword>
<evidence type="ECO:0000256" key="5">
    <source>
        <dbReference type="PIRSR" id="PIRSR620019-1"/>
    </source>
</evidence>
<evidence type="ECO:0000256" key="6">
    <source>
        <dbReference type="PIRSR" id="PIRSR620019-2"/>
    </source>
</evidence>
<evidence type="ECO:0000256" key="3">
    <source>
        <dbReference type="ARBA" id="ARBA00022737"/>
    </source>
</evidence>
<dbReference type="SUPFAM" id="SSF51161">
    <property type="entry name" value="Trimeric LpxA-like enzymes"/>
    <property type="match status" value="1"/>
</dbReference>
<dbReference type="Gene3D" id="2.160.10.10">
    <property type="entry name" value="Hexapeptide repeat proteins"/>
    <property type="match status" value="1"/>
</dbReference>
<sequence>MEKGRTVIVGAGGFGRELITWAGDAHLAGRLPPLAGLIDDAPGALDGFDYPVGIIGSIADFAPQPDDRLLMAIGTPRVKAAVAGLLGDRGGRFATMIHPTAVIAGSARIGEGTILCPLSLVSADAAVGRLVSVNALSSIGHDVRVGDRSTLSAHVDLTGGVSLAEDVMVGTGAKLLPRVKVGAGATIGAGSVVYRTVGPGRSVYAAPARTLRAAQPDSAAR</sequence>
<evidence type="ECO:0000256" key="4">
    <source>
        <dbReference type="ARBA" id="ARBA00023315"/>
    </source>
</evidence>
<dbReference type="Gene3D" id="3.40.50.20">
    <property type="match status" value="1"/>
</dbReference>
<evidence type="ECO:0000256" key="1">
    <source>
        <dbReference type="ARBA" id="ARBA00007274"/>
    </source>
</evidence>
<keyword evidence="2" id="KW-0808">Transferase</keyword>
<gene>
    <name evidence="7" type="ORF">NS334_09550</name>
</gene>
<dbReference type="PANTHER" id="PTHR43300">
    <property type="entry name" value="ACETYLTRANSFERASE"/>
    <property type="match status" value="1"/>
</dbReference>
<organism evidence="7 8">
    <name type="scientific">Sphingomonas endophytica</name>
    <dbReference type="NCBI Taxonomy" id="869719"/>
    <lineage>
        <taxon>Bacteria</taxon>
        <taxon>Pseudomonadati</taxon>
        <taxon>Pseudomonadota</taxon>
        <taxon>Alphaproteobacteria</taxon>
        <taxon>Sphingomonadales</taxon>
        <taxon>Sphingomonadaceae</taxon>
        <taxon>Sphingomonas</taxon>
    </lineage>
</organism>
<dbReference type="NCBIfam" id="TIGR03570">
    <property type="entry name" value="NeuD_NnaD"/>
    <property type="match status" value="1"/>
</dbReference>
<feature type="active site" description="Proton acceptor" evidence="5">
    <location>
        <position position="141"/>
    </location>
</feature>
<feature type="site" description="Increases basicity of active site His" evidence="5">
    <location>
        <position position="142"/>
    </location>
</feature>
<dbReference type="OrthoDB" id="9815592at2"/>
<dbReference type="EMBL" id="LDTB01000029">
    <property type="protein sequence ID" value="KTT72201.1"/>
    <property type="molecule type" value="Genomic_DNA"/>
</dbReference>
<dbReference type="AlphaFoldDB" id="A0A147I2P5"/>
<protein>
    <submittedName>
        <fullName evidence="7">Uncharacterized protein</fullName>
    </submittedName>
</protein>
<comment type="similarity">
    <text evidence="1">Belongs to the transferase hexapeptide repeat family.</text>
</comment>
<dbReference type="RefSeq" id="WP_058755745.1">
    <property type="nucleotide sequence ID" value="NZ_LDTB01000029.1"/>
</dbReference>
<dbReference type="CDD" id="cd03360">
    <property type="entry name" value="LbH_AT_putative"/>
    <property type="match status" value="1"/>
</dbReference>
<keyword evidence="4" id="KW-0012">Acyltransferase</keyword>
<name>A0A147I2P5_9SPHN</name>
<comment type="caution">
    <text evidence="7">The sequence shown here is derived from an EMBL/GenBank/DDBJ whole genome shotgun (WGS) entry which is preliminary data.</text>
</comment>
<dbReference type="InterPro" id="IPR001451">
    <property type="entry name" value="Hexapep"/>
</dbReference>
<evidence type="ECO:0000313" key="7">
    <source>
        <dbReference type="EMBL" id="KTT72201.1"/>
    </source>
</evidence>
<evidence type="ECO:0000256" key="2">
    <source>
        <dbReference type="ARBA" id="ARBA00022679"/>
    </source>
</evidence>
<dbReference type="InterPro" id="IPR020019">
    <property type="entry name" value="AcTrfase_PglD-like"/>
</dbReference>
<dbReference type="PROSITE" id="PS00101">
    <property type="entry name" value="HEXAPEP_TRANSFERASES"/>
    <property type="match status" value="1"/>
</dbReference>